<evidence type="ECO:0000313" key="2">
    <source>
        <dbReference type="Proteomes" id="UP000436047"/>
    </source>
</evidence>
<protein>
    <submittedName>
        <fullName evidence="1">Uncharacterized protein</fullName>
    </submittedName>
</protein>
<sequence length="83" mass="9749">MKNNKLLTELDELLAVMEDDAEKGRYQSYQLWDKLAAEKSDAQKLCSYDDCRIMSRITYDYVDRIEDNLAKARKLFNTLFDAS</sequence>
<proteinExistence type="predicted"/>
<dbReference type="GeneID" id="86055758"/>
<dbReference type="AlphaFoldDB" id="A0A6N7W6N2"/>
<dbReference type="EMBL" id="VUMI01000049">
    <property type="protein sequence ID" value="MSS90889.1"/>
    <property type="molecule type" value="Genomic_DNA"/>
</dbReference>
<gene>
    <name evidence="1" type="ORF">FYJ45_22330</name>
</gene>
<accession>A0A6N7W6N2</accession>
<reference evidence="1 2" key="1">
    <citation type="submission" date="2019-08" db="EMBL/GenBank/DDBJ databases">
        <title>In-depth cultivation of the pig gut microbiome towards novel bacterial diversity and tailored functional studies.</title>
        <authorList>
            <person name="Wylensek D."/>
            <person name="Hitch T.C.A."/>
            <person name="Clavel T."/>
        </authorList>
    </citation>
    <scope>NUCLEOTIDE SEQUENCE [LARGE SCALE GENOMIC DNA]</scope>
    <source>
        <strain evidence="1 2">WCA-389-WT-23B</strain>
    </source>
</reference>
<name>A0A6N7W6N2_9FIRM</name>
<comment type="caution">
    <text evidence="1">The sequence shown here is derived from an EMBL/GenBank/DDBJ whole genome shotgun (WGS) entry which is preliminary data.</text>
</comment>
<dbReference type="Proteomes" id="UP000436047">
    <property type="component" value="Unassembled WGS sequence"/>
</dbReference>
<evidence type="ECO:0000313" key="1">
    <source>
        <dbReference type="EMBL" id="MSS90889.1"/>
    </source>
</evidence>
<keyword evidence="2" id="KW-1185">Reference proteome</keyword>
<dbReference type="RefSeq" id="WP_154467296.1">
    <property type="nucleotide sequence ID" value="NZ_JAXDZL010000062.1"/>
</dbReference>
<organism evidence="1 2">
    <name type="scientific">Eisenbergiella porci</name>
    <dbReference type="NCBI Taxonomy" id="2652274"/>
    <lineage>
        <taxon>Bacteria</taxon>
        <taxon>Bacillati</taxon>
        <taxon>Bacillota</taxon>
        <taxon>Clostridia</taxon>
        <taxon>Lachnospirales</taxon>
        <taxon>Lachnospiraceae</taxon>
        <taxon>Eisenbergiella</taxon>
    </lineage>
</organism>